<keyword evidence="9" id="KW-1185">Reference proteome</keyword>
<keyword evidence="5" id="KW-0472">Membrane</keyword>
<accession>A0ABD3K9M9</accession>
<reference evidence="8 9" key="1">
    <citation type="submission" date="2024-11" db="EMBL/GenBank/DDBJ databases">
        <title>Chromosome-level genome assembly of Eucalyptus globulus Labill. provides insights into its genome evolution.</title>
        <authorList>
            <person name="Li X."/>
        </authorList>
    </citation>
    <scope>NUCLEOTIDE SEQUENCE [LARGE SCALE GENOMIC DNA]</scope>
    <source>
        <strain evidence="8">CL2024</strain>
        <tissue evidence="8">Fresh tender leaves</tissue>
    </source>
</reference>
<dbReference type="Pfam" id="PF13947">
    <property type="entry name" value="GUB_WAK_bind"/>
    <property type="match status" value="1"/>
</dbReference>
<keyword evidence="3 6" id="KW-0732">Signal</keyword>
<dbReference type="PANTHER" id="PTHR33138">
    <property type="entry name" value="OS01G0690200 PROTEIN"/>
    <property type="match status" value="1"/>
</dbReference>
<protein>
    <recommendedName>
        <fullName evidence="7">Wall-associated receptor kinase galacturonan-binding domain-containing protein</fullName>
    </recommendedName>
</protein>
<evidence type="ECO:0000256" key="2">
    <source>
        <dbReference type="ARBA" id="ARBA00022692"/>
    </source>
</evidence>
<evidence type="ECO:0000256" key="1">
    <source>
        <dbReference type="ARBA" id="ARBA00004167"/>
    </source>
</evidence>
<evidence type="ECO:0000256" key="4">
    <source>
        <dbReference type="ARBA" id="ARBA00022989"/>
    </source>
</evidence>
<evidence type="ECO:0000259" key="7">
    <source>
        <dbReference type="Pfam" id="PF13947"/>
    </source>
</evidence>
<evidence type="ECO:0000313" key="9">
    <source>
        <dbReference type="Proteomes" id="UP001634007"/>
    </source>
</evidence>
<dbReference type="AlphaFoldDB" id="A0ABD3K9M9"/>
<dbReference type="GO" id="GO:0016020">
    <property type="term" value="C:membrane"/>
    <property type="evidence" value="ECO:0007669"/>
    <property type="project" value="UniProtKB-SubCell"/>
</dbReference>
<name>A0ABD3K9M9_EUCGL</name>
<dbReference type="Proteomes" id="UP001634007">
    <property type="component" value="Unassembled WGS sequence"/>
</dbReference>
<dbReference type="InterPro" id="IPR025287">
    <property type="entry name" value="WAK_GUB"/>
</dbReference>
<evidence type="ECO:0000256" key="6">
    <source>
        <dbReference type="SAM" id="SignalP"/>
    </source>
</evidence>
<feature type="domain" description="Wall-associated receptor kinase galacturonan-binding" evidence="7">
    <location>
        <begin position="34"/>
        <end position="97"/>
    </location>
</feature>
<gene>
    <name evidence="8" type="ORF">ACJRO7_024696</name>
</gene>
<keyword evidence="2" id="KW-0812">Transmembrane</keyword>
<feature type="chain" id="PRO_5044841113" description="Wall-associated receptor kinase galacturonan-binding domain-containing protein" evidence="6">
    <location>
        <begin position="25"/>
        <end position="209"/>
    </location>
</feature>
<evidence type="ECO:0000256" key="3">
    <source>
        <dbReference type="ARBA" id="ARBA00022729"/>
    </source>
</evidence>
<comment type="caution">
    <text evidence="8">The sequence shown here is derived from an EMBL/GenBank/DDBJ whole genome shotgun (WGS) entry which is preliminary data.</text>
</comment>
<proteinExistence type="predicted"/>
<feature type="signal peptide" evidence="6">
    <location>
        <begin position="1"/>
        <end position="24"/>
    </location>
</feature>
<evidence type="ECO:0000256" key="5">
    <source>
        <dbReference type="ARBA" id="ARBA00023136"/>
    </source>
</evidence>
<evidence type="ECO:0000313" key="8">
    <source>
        <dbReference type="EMBL" id="KAL3735612.1"/>
    </source>
</evidence>
<dbReference type="EMBL" id="JBJKBG010000006">
    <property type="protein sequence ID" value="KAL3735612.1"/>
    <property type="molecule type" value="Genomic_DNA"/>
</dbReference>
<sequence length="209" mass="22779">MHHHLLLLLTAATALLPLLPTALSLSAGDSLSNCNQTFSCGLFVNISCPFTGGNGPAHCGQPEFRLSCVDNSSDLTADSLTNCVLALDQTRRSLTLSRTDLYNTACLSQYANTTLDSTIFTFANDDEDLTLLYECWTLTTFLKLENLLECEFYGTKTANYDSIDTVPADPTTDVSMCNVSVTIPILQSGRGDHAHRKWVEAQRGSDHGF</sequence>
<comment type="subcellular location">
    <subcellularLocation>
        <location evidence="1">Membrane</location>
        <topology evidence="1">Single-pass membrane protein</topology>
    </subcellularLocation>
</comment>
<keyword evidence="4" id="KW-1133">Transmembrane helix</keyword>
<dbReference type="PANTHER" id="PTHR33138:SF90">
    <property type="entry name" value="WALL-ASSOCIATED RECEPTOR KINASE GALACTURONAN-BINDING DOMAIN-CONTAINING PROTEIN"/>
    <property type="match status" value="1"/>
</dbReference>
<organism evidence="8 9">
    <name type="scientific">Eucalyptus globulus</name>
    <name type="common">Tasmanian blue gum</name>
    <dbReference type="NCBI Taxonomy" id="34317"/>
    <lineage>
        <taxon>Eukaryota</taxon>
        <taxon>Viridiplantae</taxon>
        <taxon>Streptophyta</taxon>
        <taxon>Embryophyta</taxon>
        <taxon>Tracheophyta</taxon>
        <taxon>Spermatophyta</taxon>
        <taxon>Magnoliopsida</taxon>
        <taxon>eudicotyledons</taxon>
        <taxon>Gunneridae</taxon>
        <taxon>Pentapetalae</taxon>
        <taxon>rosids</taxon>
        <taxon>malvids</taxon>
        <taxon>Myrtales</taxon>
        <taxon>Myrtaceae</taxon>
        <taxon>Myrtoideae</taxon>
        <taxon>Eucalypteae</taxon>
        <taxon>Eucalyptus</taxon>
    </lineage>
</organism>